<dbReference type="InterPro" id="IPR036280">
    <property type="entry name" value="Multihaem_cyt_sf"/>
</dbReference>
<evidence type="ECO:0000256" key="2">
    <source>
        <dbReference type="ARBA" id="ARBA00022448"/>
    </source>
</evidence>
<dbReference type="SUPFAM" id="SSF48695">
    <property type="entry name" value="Multiheme cytochromes"/>
    <property type="match status" value="1"/>
</dbReference>
<evidence type="ECO:0000313" key="10">
    <source>
        <dbReference type="Proteomes" id="UP000585050"/>
    </source>
</evidence>
<comment type="subcellular location">
    <subcellularLocation>
        <location evidence="1">Cell envelope</location>
    </subcellularLocation>
</comment>
<evidence type="ECO:0000256" key="3">
    <source>
        <dbReference type="ARBA" id="ARBA00022617"/>
    </source>
</evidence>
<evidence type="ECO:0000256" key="6">
    <source>
        <dbReference type="ARBA" id="ARBA00023004"/>
    </source>
</evidence>
<dbReference type="Pfam" id="PF03264">
    <property type="entry name" value="Cytochrom_NNT"/>
    <property type="match status" value="1"/>
</dbReference>
<feature type="transmembrane region" description="Helical" evidence="7">
    <location>
        <begin position="6"/>
        <end position="23"/>
    </location>
</feature>
<dbReference type="GO" id="GO:0030313">
    <property type="term" value="C:cell envelope"/>
    <property type="evidence" value="ECO:0007669"/>
    <property type="project" value="UniProtKB-SubCell"/>
</dbReference>
<keyword evidence="6" id="KW-0408">Iron</keyword>
<evidence type="ECO:0000313" key="9">
    <source>
        <dbReference type="EMBL" id="NLR90711.1"/>
    </source>
</evidence>
<dbReference type="Gene3D" id="1.10.3820.10">
    <property type="entry name" value="Di-heme elbow motif domain"/>
    <property type="match status" value="1"/>
</dbReference>
<keyword evidence="4" id="KW-0479">Metal-binding</keyword>
<dbReference type="EMBL" id="JABAIL010000002">
    <property type="protein sequence ID" value="NLR90711.1"/>
    <property type="molecule type" value="Genomic_DNA"/>
</dbReference>
<dbReference type="Proteomes" id="UP000585050">
    <property type="component" value="Unassembled WGS sequence"/>
</dbReference>
<keyword evidence="7" id="KW-0472">Membrane</keyword>
<name>A0A7X8SI99_9BACT</name>
<evidence type="ECO:0000256" key="5">
    <source>
        <dbReference type="ARBA" id="ARBA00022982"/>
    </source>
</evidence>
<keyword evidence="5" id="KW-0249">Electron transport</keyword>
<keyword evidence="7" id="KW-1133">Transmembrane helix</keyword>
<dbReference type="InterPro" id="IPR005126">
    <property type="entry name" value="NapC/NirT_cyt_c_N"/>
</dbReference>
<accession>A0A7X8SI99</accession>
<reference evidence="9 10" key="1">
    <citation type="submission" date="2020-04" db="EMBL/GenBank/DDBJ databases">
        <title>Flammeovirga sp. SR4, a novel species isolated from seawater.</title>
        <authorList>
            <person name="Wang X."/>
        </authorList>
    </citation>
    <scope>NUCLEOTIDE SEQUENCE [LARGE SCALE GENOMIC DNA]</scope>
    <source>
        <strain evidence="9 10">SR4</strain>
    </source>
</reference>
<dbReference type="RefSeq" id="WP_168881428.1">
    <property type="nucleotide sequence ID" value="NZ_JABAIL010000002.1"/>
</dbReference>
<sequence>METILDILAVVILIVEVILLYKLRENRFNDNLTGAVRGMVLVGIVLFPILAILLGNYHVFVSTKESTACQSCHVMAPMANDMMFDQKSQTLAARHYQNGWIAEHECYSCHADYGFQGTMKAKLDGYRHLMRYVTKTYEEPIRYRGEFNSMNCYGCHEGSRTFEAVDEHQPVVENLKSDDPSISCLNCHGRAHPEPSRRTPGHKDYKWLADPKVKEVMSVSNPEEIKEYISTLAVSKN</sequence>
<feature type="domain" description="NapC/NirT cytochrome c N-terminal" evidence="8">
    <location>
        <begin position="40"/>
        <end position="195"/>
    </location>
</feature>
<proteinExistence type="predicted"/>
<evidence type="ECO:0000256" key="7">
    <source>
        <dbReference type="SAM" id="Phobius"/>
    </source>
</evidence>
<keyword evidence="2" id="KW-0813">Transport</keyword>
<protein>
    <recommendedName>
        <fullName evidence="8">NapC/NirT cytochrome c N-terminal domain-containing protein</fullName>
    </recommendedName>
</protein>
<dbReference type="GO" id="GO:0046872">
    <property type="term" value="F:metal ion binding"/>
    <property type="evidence" value="ECO:0007669"/>
    <property type="project" value="UniProtKB-KW"/>
</dbReference>
<comment type="caution">
    <text evidence="9">The sequence shown here is derived from an EMBL/GenBank/DDBJ whole genome shotgun (WGS) entry which is preliminary data.</text>
</comment>
<evidence type="ECO:0000256" key="1">
    <source>
        <dbReference type="ARBA" id="ARBA00004196"/>
    </source>
</evidence>
<gene>
    <name evidence="9" type="ORF">HGP29_05820</name>
</gene>
<keyword evidence="3" id="KW-0349">Heme</keyword>
<dbReference type="InterPro" id="IPR038266">
    <property type="entry name" value="NapC/NirT_cytc_sf"/>
</dbReference>
<keyword evidence="10" id="KW-1185">Reference proteome</keyword>
<keyword evidence="7" id="KW-0812">Transmembrane</keyword>
<organism evidence="9 10">
    <name type="scientific">Flammeovirga agarivorans</name>
    <dbReference type="NCBI Taxonomy" id="2726742"/>
    <lineage>
        <taxon>Bacteria</taxon>
        <taxon>Pseudomonadati</taxon>
        <taxon>Bacteroidota</taxon>
        <taxon>Cytophagia</taxon>
        <taxon>Cytophagales</taxon>
        <taxon>Flammeovirgaceae</taxon>
        <taxon>Flammeovirga</taxon>
    </lineage>
</organism>
<evidence type="ECO:0000256" key="4">
    <source>
        <dbReference type="ARBA" id="ARBA00022723"/>
    </source>
</evidence>
<feature type="transmembrane region" description="Helical" evidence="7">
    <location>
        <begin position="35"/>
        <end position="60"/>
    </location>
</feature>
<evidence type="ECO:0000259" key="8">
    <source>
        <dbReference type="Pfam" id="PF03264"/>
    </source>
</evidence>
<dbReference type="AlphaFoldDB" id="A0A7X8SI99"/>